<dbReference type="AlphaFoldDB" id="A0A218WVN1"/>
<dbReference type="Gene3D" id="3.50.50.60">
    <property type="entry name" value="FAD/NAD(P)-binding domain"/>
    <property type="match status" value="1"/>
</dbReference>
<reference evidence="7" key="3">
    <citation type="journal article" date="2020" name="Plant Biotechnol. J.">
        <title>The pomegranate (Punica granatum L.) draft genome dissects genetic divergence between soft- and hard-seeded cultivars.</title>
        <authorList>
            <person name="Luo X."/>
            <person name="Li H."/>
            <person name="Wu Z."/>
            <person name="Yao W."/>
            <person name="Zhao P."/>
            <person name="Cao D."/>
            <person name="Yu H."/>
            <person name="Li K."/>
            <person name="Poudel K."/>
            <person name="Zhao D."/>
            <person name="Zhang F."/>
            <person name="Xia X."/>
            <person name="Chen L."/>
            <person name="Wang Q."/>
            <person name="Jing D."/>
            <person name="Cao S."/>
        </authorList>
    </citation>
    <scope>NUCLEOTIDE SEQUENCE [LARGE SCALE GENOMIC DNA]</scope>
</reference>
<evidence type="ECO:0000313" key="8">
    <source>
        <dbReference type="RefSeq" id="XP_031400136.1"/>
    </source>
</evidence>
<dbReference type="InterPro" id="IPR002938">
    <property type="entry name" value="FAD-bd"/>
</dbReference>
<sequence>MSLTIMEEEVIIIGAGIGGLATAVALKRVGVRAVVLEKAAELRASGAALGLFPNAWLALDALGVADKLTPLYAHLESAFVTDVKTKSVQQVPYGANKRGGPKLVHRKTLLQALADELDPDTIRFSRKLTSIESQVKDGHRISVLGLEDGTIIRAKMVIGCDGVHSVIARHLKLRPPVHSGRSAVRGLSVYPEGHGLVPAPQQFVDVSKRAGFSPLNDKDVYWFFICKSPSEEENIENDPEAILRDVMENWAKDFPQSYLDVVQHSDLSTLSWAPLMFRYPWEVVLGNLNTENITVLGDAMHPTTPDLAQGGCMALEDAVVLGRHIGNSVGPDGKLKPEDVQQALGKYVEERRWRAAWIIAASFLSGWVQQDGSDWWRKLLRNVFYKTIFAKIISIAHYDCGRLPNKSETSN</sequence>
<proteinExistence type="inferred from homology"/>
<accession>A0A218WVN1</accession>
<dbReference type="PANTHER" id="PTHR45934">
    <property type="entry name" value="FAD/NAD(P)-BINDING OXIDOREDUCTASE FAMILY PROTEIN"/>
    <property type="match status" value="1"/>
</dbReference>
<evidence type="ECO:0000256" key="2">
    <source>
        <dbReference type="ARBA" id="ARBA00023033"/>
    </source>
</evidence>
<keyword evidence="1" id="KW-0560">Oxidoreductase</keyword>
<evidence type="ECO:0000256" key="3">
    <source>
        <dbReference type="ARBA" id="ARBA00024018"/>
    </source>
</evidence>
<reference evidence="5" key="2">
    <citation type="submission" date="2017-06" db="EMBL/GenBank/DDBJ databases">
        <title>The pomegranate genome and the genomics of punicalagin biosynthesis.</title>
        <authorList>
            <person name="Xu C."/>
        </authorList>
    </citation>
    <scope>NUCLEOTIDE SEQUENCE [LARGE SCALE GENOMIC DNA]</scope>
    <source>
        <tissue evidence="5">Fresh leaf</tissue>
    </source>
</reference>
<dbReference type="GeneID" id="116210407"/>
<keyword evidence="2" id="KW-0503">Monooxygenase</keyword>
<dbReference type="EMBL" id="MTKT01003207">
    <property type="protein sequence ID" value="OWM76400.1"/>
    <property type="molecule type" value="Genomic_DNA"/>
</dbReference>
<keyword evidence="7" id="KW-1185">Reference proteome</keyword>
<dbReference type="RefSeq" id="XP_031400136.1">
    <property type="nucleotide sequence ID" value="XM_031544276.1"/>
</dbReference>
<evidence type="ECO:0000259" key="4">
    <source>
        <dbReference type="Pfam" id="PF01494"/>
    </source>
</evidence>
<dbReference type="SUPFAM" id="SSF51905">
    <property type="entry name" value="FAD/NAD(P)-binding domain"/>
    <property type="match status" value="1"/>
</dbReference>
<dbReference type="Proteomes" id="UP000515151">
    <property type="component" value="Chromosome 6"/>
</dbReference>
<comment type="similarity">
    <text evidence="3">Belongs to the 3-hydroxybenzoate 6-hydroxylase family.</text>
</comment>
<protein>
    <submittedName>
        <fullName evidence="8">Monooxygenase 2-like isoform X1</fullName>
    </submittedName>
</protein>
<dbReference type="OrthoDB" id="1878542at2759"/>
<gene>
    <name evidence="8" type="primary">LOC116210407</name>
    <name evidence="5" type="ORF">CDL15_Pgr028270</name>
</gene>
<dbReference type="PANTHER" id="PTHR45934:SF1">
    <property type="entry name" value="OS04G0423100 PROTEIN"/>
    <property type="match status" value="1"/>
</dbReference>
<evidence type="ECO:0000313" key="6">
    <source>
        <dbReference type="Proteomes" id="UP000197138"/>
    </source>
</evidence>
<evidence type="ECO:0000256" key="1">
    <source>
        <dbReference type="ARBA" id="ARBA00023002"/>
    </source>
</evidence>
<name>A0A218WVN1_PUNGR</name>
<feature type="domain" description="FAD-binding" evidence="4">
    <location>
        <begin position="9"/>
        <end position="356"/>
    </location>
</feature>
<dbReference type="GO" id="GO:0071949">
    <property type="term" value="F:FAD binding"/>
    <property type="evidence" value="ECO:0007669"/>
    <property type="project" value="InterPro"/>
</dbReference>
<dbReference type="InterPro" id="IPR044560">
    <property type="entry name" value="MOase"/>
</dbReference>
<dbReference type="Proteomes" id="UP000197138">
    <property type="component" value="Unassembled WGS sequence"/>
</dbReference>
<dbReference type="PRINTS" id="PR00420">
    <property type="entry name" value="RNGMNOXGNASE"/>
</dbReference>
<evidence type="ECO:0000313" key="5">
    <source>
        <dbReference type="EMBL" id="OWM76400.1"/>
    </source>
</evidence>
<evidence type="ECO:0000313" key="7">
    <source>
        <dbReference type="Proteomes" id="UP000515151"/>
    </source>
</evidence>
<reference evidence="8" key="4">
    <citation type="submission" date="2025-04" db="UniProtKB">
        <authorList>
            <consortium name="RefSeq"/>
        </authorList>
    </citation>
    <scope>IDENTIFICATION</scope>
    <source>
        <tissue evidence="8">Leaf</tissue>
    </source>
</reference>
<reference evidence="6" key="1">
    <citation type="journal article" date="2017" name="Plant J.">
        <title>The pomegranate (Punica granatum L.) genome and the genomics of punicalagin biosynthesis.</title>
        <authorList>
            <person name="Qin G."/>
            <person name="Xu C."/>
            <person name="Ming R."/>
            <person name="Tang H."/>
            <person name="Guyot R."/>
            <person name="Kramer E.M."/>
            <person name="Hu Y."/>
            <person name="Yi X."/>
            <person name="Qi Y."/>
            <person name="Xu X."/>
            <person name="Gao Z."/>
            <person name="Pan H."/>
            <person name="Jian J."/>
            <person name="Tian Y."/>
            <person name="Yue Z."/>
            <person name="Xu Y."/>
        </authorList>
    </citation>
    <scope>NUCLEOTIDE SEQUENCE [LARGE SCALE GENOMIC DNA]</scope>
    <source>
        <strain evidence="6">cv. Dabenzi</strain>
    </source>
</reference>
<dbReference type="Pfam" id="PF01494">
    <property type="entry name" value="FAD_binding_3"/>
    <property type="match status" value="1"/>
</dbReference>
<organism evidence="5 6">
    <name type="scientific">Punica granatum</name>
    <name type="common">Pomegranate</name>
    <dbReference type="NCBI Taxonomy" id="22663"/>
    <lineage>
        <taxon>Eukaryota</taxon>
        <taxon>Viridiplantae</taxon>
        <taxon>Streptophyta</taxon>
        <taxon>Embryophyta</taxon>
        <taxon>Tracheophyta</taxon>
        <taxon>Spermatophyta</taxon>
        <taxon>Magnoliopsida</taxon>
        <taxon>eudicotyledons</taxon>
        <taxon>Gunneridae</taxon>
        <taxon>Pentapetalae</taxon>
        <taxon>rosids</taxon>
        <taxon>malvids</taxon>
        <taxon>Myrtales</taxon>
        <taxon>Lythraceae</taxon>
        <taxon>Punica</taxon>
    </lineage>
</organism>
<dbReference type="GO" id="GO:0004497">
    <property type="term" value="F:monooxygenase activity"/>
    <property type="evidence" value="ECO:0007669"/>
    <property type="project" value="UniProtKB-KW"/>
</dbReference>
<dbReference type="InterPro" id="IPR036188">
    <property type="entry name" value="FAD/NAD-bd_sf"/>
</dbReference>